<dbReference type="EMBL" id="QNBC01000073">
    <property type="protein sequence ID" value="RKX65754.1"/>
    <property type="molecule type" value="Genomic_DNA"/>
</dbReference>
<comment type="caution">
    <text evidence="1">The sequence shown here is derived from an EMBL/GenBank/DDBJ whole genome shotgun (WGS) entry which is preliminary data.</text>
</comment>
<proteinExistence type="predicted"/>
<reference evidence="1 2" key="1">
    <citation type="submission" date="2018-06" db="EMBL/GenBank/DDBJ databases">
        <title>Extensive metabolic versatility and redundancy in microbially diverse, dynamic hydrothermal sediments.</title>
        <authorList>
            <person name="Dombrowski N."/>
            <person name="Teske A."/>
            <person name="Baker B.J."/>
        </authorList>
    </citation>
    <scope>NUCLEOTIDE SEQUENCE [LARGE SCALE GENOMIC DNA]</scope>
    <source>
        <strain evidence="1">B35_G9</strain>
    </source>
</reference>
<evidence type="ECO:0000313" key="1">
    <source>
        <dbReference type="EMBL" id="RKX65754.1"/>
    </source>
</evidence>
<organism evidence="1 2">
    <name type="scientific">candidate division TA06 bacterium</name>
    <dbReference type="NCBI Taxonomy" id="2250710"/>
    <lineage>
        <taxon>Bacteria</taxon>
        <taxon>Bacteria division TA06</taxon>
    </lineage>
</organism>
<sequence>MKRYWIFILLALFSFIFLYGSFKPEEHRYYPSWEYGKFRNNIRLTDTEIKSAIYKSIIETDKKKYIRGEPILYKILVKALNNKNGWIHDSVNFVIKGNNTVYKSNSTTFERRLYGFLNNYRYIVAPTAGYRFPLKGKIYHGAYANIFTYFENLPNLQFQIKPGKYWIKFNLKRITTNCSKLLPCSTKIEIDSVPDNEKPQFHLIEKGKYKEIFTKYPQSVYAPYAKFRYLLKLVQEYANALYNDNKELQDKYGEEIKQNYYELVRDYPDYAAGEVEMMEYIFKYVIYFPILGYHNAIVAADTLLTPETKEYFNKFGNLKDNSMAIFLKLRLIDKWLYFKNMAKKRWQNSNKRKILKSLIKSETERLERTLGKREYHVLY</sequence>
<gene>
    <name evidence="1" type="ORF">DRP44_05635</name>
</gene>
<evidence type="ECO:0000313" key="2">
    <source>
        <dbReference type="Proteomes" id="UP000282321"/>
    </source>
</evidence>
<protein>
    <submittedName>
        <fullName evidence="1">Uncharacterized protein</fullName>
    </submittedName>
</protein>
<name>A0A660S6W2_UNCT6</name>
<dbReference type="Proteomes" id="UP000282321">
    <property type="component" value="Unassembled WGS sequence"/>
</dbReference>
<accession>A0A660S6W2</accession>
<dbReference type="AlphaFoldDB" id="A0A660S6W2"/>